<gene>
    <name evidence="3" type="ORF">K432DRAFT_379903</name>
</gene>
<dbReference type="Gene3D" id="2.30.110.10">
    <property type="entry name" value="Electron Transport, Fmn-binding Protein, Chain A"/>
    <property type="match status" value="1"/>
</dbReference>
<proteinExistence type="predicted"/>
<dbReference type="InterPro" id="IPR038725">
    <property type="entry name" value="YdaG_split_barrel_FMN-bd"/>
</dbReference>
<protein>
    <recommendedName>
        <fullName evidence="2">General stress protein FMN-binding split barrel domain-containing protein</fullName>
    </recommendedName>
</protein>
<evidence type="ECO:0000259" key="2">
    <source>
        <dbReference type="Pfam" id="PF16242"/>
    </source>
</evidence>
<name>A0A8E2EFG8_9PEZI</name>
<dbReference type="SUPFAM" id="SSF50475">
    <property type="entry name" value="FMN-binding split barrel"/>
    <property type="match status" value="1"/>
</dbReference>
<feature type="domain" description="General stress protein FMN-binding split barrel" evidence="2">
    <location>
        <begin position="28"/>
        <end position="185"/>
    </location>
</feature>
<organism evidence="3 4">
    <name type="scientific">Lepidopterella palustris CBS 459.81</name>
    <dbReference type="NCBI Taxonomy" id="1314670"/>
    <lineage>
        <taxon>Eukaryota</taxon>
        <taxon>Fungi</taxon>
        <taxon>Dikarya</taxon>
        <taxon>Ascomycota</taxon>
        <taxon>Pezizomycotina</taxon>
        <taxon>Dothideomycetes</taxon>
        <taxon>Pleosporomycetidae</taxon>
        <taxon>Mytilinidiales</taxon>
        <taxon>Argynnaceae</taxon>
        <taxon>Lepidopterella</taxon>
    </lineage>
</organism>
<dbReference type="Pfam" id="PF16242">
    <property type="entry name" value="Pyrid_ox_like"/>
    <property type="match status" value="1"/>
</dbReference>
<dbReference type="Proteomes" id="UP000250266">
    <property type="component" value="Unassembled WGS sequence"/>
</dbReference>
<evidence type="ECO:0000313" key="3">
    <source>
        <dbReference type="EMBL" id="OCK83007.1"/>
    </source>
</evidence>
<reference evidence="3 4" key="1">
    <citation type="journal article" date="2016" name="Nat. Commun.">
        <title>Ectomycorrhizal ecology is imprinted in the genome of the dominant symbiotic fungus Cenococcum geophilum.</title>
        <authorList>
            <consortium name="DOE Joint Genome Institute"/>
            <person name="Peter M."/>
            <person name="Kohler A."/>
            <person name="Ohm R.A."/>
            <person name="Kuo A."/>
            <person name="Krutzmann J."/>
            <person name="Morin E."/>
            <person name="Arend M."/>
            <person name="Barry K.W."/>
            <person name="Binder M."/>
            <person name="Choi C."/>
            <person name="Clum A."/>
            <person name="Copeland A."/>
            <person name="Grisel N."/>
            <person name="Haridas S."/>
            <person name="Kipfer T."/>
            <person name="LaButti K."/>
            <person name="Lindquist E."/>
            <person name="Lipzen A."/>
            <person name="Maire R."/>
            <person name="Meier B."/>
            <person name="Mihaltcheva S."/>
            <person name="Molinier V."/>
            <person name="Murat C."/>
            <person name="Poggeler S."/>
            <person name="Quandt C.A."/>
            <person name="Sperisen C."/>
            <person name="Tritt A."/>
            <person name="Tisserant E."/>
            <person name="Crous P.W."/>
            <person name="Henrissat B."/>
            <person name="Nehls U."/>
            <person name="Egli S."/>
            <person name="Spatafora J.W."/>
            <person name="Grigoriev I.V."/>
            <person name="Martin F.M."/>
        </authorList>
    </citation>
    <scope>NUCLEOTIDE SEQUENCE [LARGE SCALE GENOMIC DNA]</scope>
    <source>
        <strain evidence="3 4">CBS 459.81</strain>
    </source>
</reference>
<dbReference type="OrthoDB" id="434253at2759"/>
<keyword evidence="4" id="KW-1185">Reference proteome</keyword>
<dbReference type="InterPro" id="IPR012349">
    <property type="entry name" value="Split_barrel_FMN-bd"/>
</dbReference>
<accession>A0A8E2EFG8</accession>
<sequence length="210" mass="22721">MSFSNTDTGSKAADPYTQKNIEHPSLKEKVEDLVSFVDKTKLCMMTTRIESSGLLVSRCMALAAKEENGIDLLFYANSESGKTDDLASDSDINLAFITPSGEWASISGRASISTSRADVKKYYSPALKTWLGDLGDGTHDGGPEDPRICVIRVKAVTAQYVTSKRTVVGAFVELAKGVATGEAPNVNRIRYLSEAELAQWRSTAKSELQA</sequence>
<dbReference type="PANTHER" id="PTHR34818:SF1">
    <property type="entry name" value="PROTEIN BLI-3"/>
    <property type="match status" value="1"/>
</dbReference>
<feature type="region of interest" description="Disordered" evidence="1">
    <location>
        <begin position="1"/>
        <end position="22"/>
    </location>
</feature>
<dbReference type="AlphaFoldDB" id="A0A8E2EFG8"/>
<dbReference type="PANTHER" id="PTHR34818">
    <property type="entry name" value="PROTEIN BLI-3"/>
    <property type="match status" value="1"/>
</dbReference>
<evidence type="ECO:0000256" key="1">
    <source>
        <dbReference type="SAM" id="MobiDB-lite"/>
    </source>
</evidence>
<dbReference type="InterPro" id="IPR052917">
    <property type="entry name" value="Stress-Dev_Protein"/>
</dbReference>
<dbReference type="EMBL" id="KV744872">
    <property type="protein sequence ID" value="OCK83007.1"/>
    <property type="molecule type" value="Genomic_DNA"/>
</dbReference>
<evidence type="ECO:0000313" key="4">
    <source>
        <dbReference type="Proteomes" id="UP000250266"/>
    </source>
</evidence>